<dbReference type="HOGENOM" id="CLU_1903254_0_0_0"/>
<name>F0RJ35_DEIPM</name>
<reference evidence="1 2" key="2">
    <citation type="journal article" date="2012" name="Stand. Genomic Sci.">
        <title>Complete genome sequence of the orange-red pigmented, radioresistant Deinococcus proteolyticus type strain (MRP(T)).</title>
        <authorList>
            <person name="Copeland A."/>
            <person name="Zeytun A."/>
            <person name="Yassawong M."/>
            <person name="Nolan M."/>
            <person name="Lucas S."/>
            <person name="Hammon N."/>
            <person name="Deshpande S."/>
            <person name="Cheng J.F."/>
            <person name="Han C."/>
            <person name="Tapia R."/>
            <person name="Goodwin L.A."/>
            <person name="Pitluck S."/>
            <person name="Mavromatis K."/>
            <person name="Liolios K."/>
            <person name="Pagani I."/>
            <person name="Ivanova N."/>
            <person name="Mikhailova N."/>
            <person name="Pati A."/>
            <person name="Chen A."/>
            <person name="Palaniappan K."/>
            <person name="Land M."/>
            <person name="Hauser L."/>
            <person name="Jeffries C.D."/>
            <person name="Brambilla E.M."/>
            <person name="Rohde M."/>
            <person name="Sikorski J."/>
            <person name="Pukall R."/>
            <person name="Goker M."/>
            <person name="Detter J.C."/>
            <person name="Woyke T."/>
            <person name="Bristow J."/>
            <person name="Eisen J.A."/>
            <person name="Markowitz V."/>
            <person name="Hugenholtz P."/>
            <person name="Kyrpides N.C."/>
            <person name="Klenk H.P."/>
            <person name="Lapidus A."/>
        </authorList>
    </citation>
    <scope>NUCLEOTIDE SEQUENCE [LARGE SCALE GENOMIC DNA]</scope>
    <source>
        <strain evidence="2">ATCC 35074 / DSM 20540 / JCM 6276 / NBRC 101906 / NCIMB 13154 / VKM Ac-1939 / CCM 2703 / MRP</strain>
    </source>
</reference>
<protein>
    <recommendedName>
        <fullName evidence="3">Lipoprotein</fullName>
    </recommendedName>
</protein>
<dbReference type="AlphaFoldDB" id="F0RJ35"/>
<reference evidence="2" key="1">
    <citation type="submission" date="2011-02" db="EMBL/GenBank/DDBJ databases">
        <title>The complete sequence of chromosome of Deinococcus proteolyticus DSM 20540.</title>
        <authorList>
            <consortium name="US DOE Joint Genome Institute (JGI-PGF)"/>
            <person name="Lucas S."/>
            <person name="Copeland A."/>
            <person name="Lapidus A."/>
            <person name="Bruce D."/>
            <person name="Goodwin L."/>
            <person name="Pitluck S."/>
            <person name="Kyrpides N."/>
            <person name="Mavromatis K."/>
            <person name="Pagani I."/>
            <person name="Ivanova N."/>
            <person name="Ovchinnikova G."/>
            <person name="Zeytun A."/>
            <person name="Detter J.C."/>
            <person name="Han C."/>
            <person name="Land M."/>
            <person name="Hauser L."/>
            <person name="Markowitz V."/>
            <person name="Cheng J.-F."/>
            <person name="Hugenholtz P."/>
            <person name="Woyke T."/>
            <person name="Wu D."/>
            <person name="Pukall R."/>
            <person name="Steenblock K."/>
            <person name="Brambilla E."/>
            <person name="Klenk H.-P."/>
            <person name="Eisen J.A."/>
        </authorList>
    </citation>
    <scope>NUCLEOTIDE SEQUENCE [LARGE SCALE GENOMIC DNA]</scope>
    <source>
        <strain evidence="2">ATCC 35074 / DSM 20540 / JCM 6276 / NBRC 101906 / NCIMB 13154 / VKM Ac-1939 / CCM 2703 / MRP</strain>
    </source>
</reference>
<sequence length="133" mass="14081">MKLNSLLMTATLPLLLAGCGGGGNEATGELQDLINSRDKHKVSEAAGVTSYDFGNTEVASKTTMEARSKDAWRVYLDGPKLQPEDFGKLEQETSNDTNTLYRITGGPFKGGLLQKSGNGQISIASEAWVAGGN</sequence>
<evidence type="ECO:0000313" key="2">
    <source>
        <dbReference type="Proteomes" id="UP000007718"/>
    </source>
</evidence>
<proteinExistence type="predicted"/>
<dbReference type="Proteomes" id="UP000007718">
    <property type="component" value="Chromosome"/>
</dbReference>
<dbReference type="OrthoDB" id="9853931at2"/>
<gene>
    <name evidence="1" type="ordered locus">Deipr_0270</name>
</gene>
<dbReference type="EMBL" id="CP002536">
    <property type="protein sequence ID" value="ADY25443.1"/>
    <property type="molecule type" value="Genomic_DNA"/>
</dbReference>
<evidence type="ECO:0000313" key="1">
    <source>
        <dbReference type="EMBL" id="ADY25443.1"/>
    </source>
</evidence>
<dbReference type="KEGG" id="dpt:Deipr_0270"/>
<accession>F0RJ35</accession>
<keyword evidence="2" id="KW-1185">Reference proteome</keyword>
<evidence type="ECO:0008006" key="3">
    <source>
        <dbReference type="Google" id="ProtNLM"/>
    </source>
</evidence>
<organism evidence="1 2">
    <name type="scientific">Deinococcus proteolyticus (strain ATCC 35074 / DSM 20540 / JCM 6276 / NBRC 101906 / NCIMB 13154 / VKM Ac-1939 / CCM 2703 / MRP)</name>
    <dbReference type="NCBI Taxonomy" id="693977"/>
    <lineage>
        <taxon>Bacteria</taxon>
        <taxon>Thermotogati</taxon>
        <taxon>Deinococcota</taxon>
        <taxon>Deinococci</taxon>
        <taxon>Deinococcales</taxon>
        <taxon>Deinococcaceae</taxon>
        <taxon>Deinococcus</taxon>
    </lineage>
</organism>
<dbReference type="RefSeq" id="WP_013614052.1">
    <property type="nucleotide sequence ID" value="NC_015161.1"/>
</dbReference>
<dbReference type="PROSITE" id="PS51257">
    <property type="entry name" value="PROKAR_LIPOPROTEIN"/>
    <property type="match status" value="1"/>
</dbReference>